<dbReference type="InterPro" id="IPR018485">
    <property type="entry name" value="FGGY_C"/>
</dbReference>
<dbReference type="PANTHER" id="PTHR10196">
    <property type="entry name" value="SUGAR KINASE"/>
    <property type="match status" value="1"/>
</dbReference>
<comment type="similarity">
    <text evidence="1">Belongs to the FGGY kinase family.</text>
</comment>
<keyword evidence="5" id="KW-0067">ATP-binding</keyword>
<organism evidence="8 9">
    <name type="scientific">Anaerocolumna cellulosilytica</name>
    <dbReference type="NCBI Taxonomy" id="433286"/>
    <lineage>
        <taxon>Bacteria</taxon>
        <taxon>Bacillati</taxon>
        <taxon>Bacillota</taxon>
        <taxon>Clostridia</taxon>
        <taxon>Lachnospirales</taxon>
        <taxon>Lachnospiraceae</taxon>
        <taxon>Anaerocolumna</taxon>
    </lineage>
</organism>
<keyword evidence="9" id="KW-1185">Reference proteome</keyword>
<dbReference type="InterPro" id="IPR013449">
    <property type="entry name" value="Rhamnulokinase"/>
</dbReference>
<evidence type="ECO:0000313" key="8">
    <source>
        <dbReference type="EMBL" id="BCJ95374.1"/>
    </source>
</evidence>
<dbReference type="PIRSF" id="PIRSF000538">
    <property type="entry name" value="GlpK"/>
    <property type="match status" value="1"/>
</dbReference>
<keyword evidence="4 8" id="KW-0418">Kinase</keyword>
<evidence type="ECO:0000256" key="6">
    <source>
        <dbReference type="ARBA" id="ARBA00023157"/>
    </source>
</evidence>
<evidence type="ECO:0000256" key="3">
    <source>
        <dbReference type="ARBA" id="ARBA00022741"/>
    </source>
</evidence>
<sequence>MKKVLAFDIGASSGRVMLGTFDGDTIKIEEIHRFLNDPVVINKTMYWDILRLFYELKQGLIKAGLKHKIDSIAVDTWGVDFGLLDKAGYLLENPVHYRDKRTEGMLEKALEDISREELYESTGNQFMEINTVFQVLSLTKFRKELLDRADTLLLIPDLMNYFFTGVKVTEYSIASTTQLLNAKERTWDVKLMKALGIPDKLFTTIVPSATWIGKLSPDICKELKVEECEVIAVAGHDTQCALAAVPAKEEDFIFLSCGTWSLMGTELEKPLINEKSNRYNITNEGGYGGRASFLKNITGLWMIQESRRWWIKEGREYSFGELEKMAKESQPFLCFVDPDSEEFSQTGNMPDKIREYCRRTGQEVPEGIGAIVRCINESLALKYRLVLDEIKECTKQDYKALYMVGGGIQSKLLCQFTSDACNLKVIAGPVEATVYGNVVLQLIAAGAVKDLKEAREIIRKSEEPAAYEPAGEKEWELALVRFKELLS</sequence>
<dbReference type="GO" id="GO:0004370">
    <property type="term" value="F:glycerol kinase activity"/>
    <property type="evidence" value="ECO:0007669"/>
    <property type="project" value="TreeGrafter"/>
</dbReference>
<dbReference type="SUPFAM" id="SSF53067">
    <property type="entry name" value="Actin-like ATPase domain"/>
    <property type="match status" value="2"/>
</dbReference>
<evidence type="ECO:0000256" key="7">
    <source>
        <dbReference type="ARBA" id="ARBA00023308"/>
    </source>
</evidence>
<dbReference type="KEGG" id="acel:acsn021_29430"/>
<dbReference type="Proteomes" id="UP000515561">
    <property type="component" value="Chromosome"/>
</dbReference>
<dbReference type="PANTHER" id="PTHR10196:SF93">
    <property type="entry name" value="L-RHAMNULOKINASE"/>
    <property type="match status" value="1"/>
</dbReference>
<evidence type="ECO:0000256" key="4">
    <source>
        <dbReference type="ARBA" id="ARBA00022777"/>
    </source>
</evidence>
<dbReference type="InterPro" id="IPR018484">
    <property type="entry name" value="FGGY_N"/>
</dbReference>
<dbReference type="InterPro" id="IPR043129">
    <property type="entry name" value="ATPase_NBD"/>
</dbReference>
<accession>A0A6S6QXK1</accession>
<dbReference type="Pfam" id="PF00370">
    <property type="entry name" value="FGGY_N"/>
    <property type="match status" value="1"/>
</dbReference>
<reference evidence="8 9" key="1">
    <citation type="journal article" date="2016" name="Int. J. Syst. Evol. Microbiol.">
        <title>Descriptions of Anaerotaenia torta gen. nov., sp. nov. and Anaerocolumna cellulosilytica gen. nov., sp. nov. isolated from a methanogenic reactor of cattle waste.</title>
        <authorList>
            <person name="Uek A."/>
            <person name="Ohtaki Y."/>
            <person name="Kaku N."/>
            <person name="Ueki K."/>
        </authorList>
    </citation>
    <scope>NUCLEOTIDE SEQUENCE [LARGE SCALE GENOMIC DNA]</scope>
    <source>
        <strain evidence="8 9">SN021</strain>
    </source>
</reference>
<evidence type="ECO:0000256" key="1">
    <source>
        <dbReference type="ARBA" id="ARBA00009156"/>
    </source>
</evidence>
<name>A0A6S6QXK1_9FIRM</name>
<keyword evidence="7" id="KW-0684">Rhamnose metabolism</keyword>
<keyword evidence="6" id="KW-1015">Disulfide bond</keyword>
<proteinExistence type="inferred from homology"/>
<dbReference type="CDD" id="cd07771">
    <property type="entry name" value="ASKHA_NBD_FGGY_RhaB-like"/>
    <property type="match status" value="1"/>
</dbReference>
<dbReference type="RefSeq" id="WP_279289765.1">
    <property type="nucleotide sequence ID" value="NZ_JACHHS010000019.1"/>
</dbReference>
<dbReference type="GO" id="GO:0019301">
    <property type="term" value="P:rhamnose catabolic process"/>
    <property type="evidence" value="ECO:0007669"/>
    <property type="project" value="InterPro"/>
</dbReference>
<keyword evidence="2" id="KW-0808">Transferase</keyword>
<dbReference type="Gene3D" id="3.30.420.40">
    <property type="match status" value="2"/>
</dbReference>
<dbReference type="Pfam" id="PF02782">
    <property type="entry name" value="FGGY_C"/>
    <property type="match status" value="1"/>
</dbReference>
<protein>
    <submittedName>
        <fullName evidence="8">L-fuculose kinase</fullName>
    </submittedName>
</protein>
<keyword evidence="3" id="KW-0547">Nucleotide-binding</keyword>
<gene>
    <name evidence="8" type="ORF">acsn021_29430</name>
</gene>
<dbReference type="EMBL" id="AP023367">
    <property type="protein sequence ID" value="BCJ95374.1"/>
    <property type="molecule type" value="Genomic_DNA"/>
</dbReference>
<evidence type="ECO:0000256" key="2">
    <source>
        <dbReference type="ARBA" id="ARBA00022679"/>
    </source>
</evidence>
<evidence type="ECO:0000256" key="5">
    <source>
        <dbReference type="ARBA" id="ARBA00022840"/>
    </source>
</evidence>
<evidence type="ECO:0000313" key="9">
    <source>
        <dbReference type="Proteomes" id="UP000515561"/>
    </source>
</evidence>
<dbReference type="GO" id="GO:0006071">
    <property type="term" value="P:glycerol metabolic process"/>
    <property type="evidence" value="ECO:0007669"/>
    <property type="project" value="TreeGrafter"/>
</dbReference>
<dbReference type="GO" id="GO:0005829">
    <property type="term" value="C:cytosol"/>
    <property type="evidence" value="ECO:0007669"/>
    <property type="project" value="TreeGrafter"/>
</dbReference>
<dbReference type="GO" id="GO:0005524">
    <property type="term" value="F:ATP binding"/>
    <property type="evidence" value="ECO:0007669"/>
    <property type="project" value="UniProtKB-KW"/>
</dbReference>
<dbReference type="AlphaFoldDB" id="A0A6S6QXK1"/>
<dbReference type="InterPro" id="IPR000577">
    <property type="entry name" value="Carb_kinase_FGGY"/>
</dbReference>
<dbReference type="GO" id="GO:0008993">
    <property type="term" value="F:rhamnulokinase activity"/>
    <property type="evidence" value="ECO:0007669"/>
    <property type="project" value="InterPro"/>
</dbReference>